<reference evidence="3" key="1">
    <citation type="journal article" date="2014" name="Genome Announc.">
        <title>Draft genome sequence of Colletotrichum sublineola, a destructive pathogen of cultivated sorghum.</title>
        <authorList>
            <person name="Baroncelli R."/>
            <person name="Sanz-Martin J.M."/>
            <person name="Rech G.E."/>
            <person name="Sukno S.A."/>
            <person name="Thon M.R."/>
        </authorList>
    </citation>
    <scope>NUCLEOTIDE SEQUENCE [LARGE SCALE GENOMIC DNA]</scope>
    <source>
        <strain evidence="3">TX430BB</strain>
    </source>
</reference>
<dbReference type="PANTHER" id="PTHR42354">
    <property type="entry name" value="C2H2-TYPE DOMAIN-CONTAINING PROTEIN"/>
    <property type="match status" value="1"/>
</dbReference>
<organism evidence="2 3">
    <name type="scientific">Colletotrichum sublineola</name>
    <name type="common">Sorghum anthracnose fungus</name>
    <dbReference type="NCBI Taxonomy" id="1173701"/>
    <lineage>
        <taxon>Eukaryota</taxon>
        <taxon>Fungi</taxon>
        <taxon>Dikarya</taxon>
        <taxon>Ascomycota</taxon>
        <taxon>Pezizomycotina</taxon>
        <taxon>Sordariomycetes</taxon>
        <taxon>Hypocreomycetidae</taxon>
        <taxon>Glomerellales</taxon>
        <taxon>Glomerellaceae</taxon>
        <taxon>Colletotrichum</taxon>
        <taxon>Colletotrichum graminicola species complex</taxon>
    </lineage>
</organism>
<accession>A0A066WYA8</accession>
<protein>
    <recommendedName>
        <fullName evidence="4">C2H2-type domain-containing protein</fullName>
    </recommendedName>
</protein>
<dbReference type="Proteomes" id="UP000027238">
    <property type="component" value="Unassembled WGS sequence"/>
</dbReference>
<keyword evidence="3" id="KW-1185">Reference proteome</keyword>
<gene>
    <name evidence="2" type="ORF">CSUB01_00520</name>
</gene>
<dbReference type="OMA" id="KWQILHD"/>
<feature type="compositionally biased region" description="Polar residues" evidence="1">
    <location>
        <begin position="250"/>
        <end position="259"/>
    </location>
</feature>
<proteinExistence type="predicted"/>
<evidence type="ECO:0000256" key="1">
    <source>
        <dbReference type="SAM" id="MobiDB-lite"/>
    </source>
</evidence>
<feature type="compositionally biased region" description="Pro residues" evidence="1">
    <location>
        <begin position="227"/>
        <end position="240"/>
    </location>
</feature>
<dbReference type="AlphaFoldDB" id="A0A066WYA8"/>
<dbReference type="OrthoDB" id="5309037at2759"/>
<feature type="region of interest" description="Disordered" evidence="1">
    <location>
        <begin position="222"/>
        <end position="259"/>
    </location>
</feature>
<evidence type="ECO:0000313" key="3">
    <source>
        <dbReference type="Proteomes" id="UP000027238"/>
    </source>
</evidence>
<dbReference type="eggNOG" id="ENOG502SKVR">
    <property type="taxonomic scope" value="Eukaryota"/>
</dbReference>
<evidence type="ECO:0000313" key="2">
    <source>
        <dbReference type="EMBL" id="KDN60414.1"/>
    </source>
</evidence>
<dbReference type="PANTHER" id="PTHR42354:SF1">
    <property type="entry name" value="C2H2-TYPE DOMAIN-CONTAINING PROTEIN"/>
    <property type="match status" value="1"/>
</dbReference>
<name>A0A066WYA8_COLSU</name>
<feature type="region of interest" description="Disordered" evidence="1">
    <location>
        <begin position="172"/>
        <end position="209"/>
    </location>
</feature>
<dbReference type="STRING" id="1173701.A0A066WYA8"/>
<evidence type="ECO:0008006" key="4">
    <source>
        <dbReference type="Google" id="ProtNLM"/>
    </source>
</evidence>
<dbReference type="EMBL" id="JMSE01001513">
    <property type="protein sequence ID" value="KDN60414.1"/>
    <property type="molecule type" value="Genomic_DNA"/>
</dbReference>
<dbReference type="HOGENOM" id="CLU_037977_0_0_1"/>
<sequence length="377" mass="41538">MEPTTVIGAVSALVELFANGAEQYAQWKRKRALRNNYCRTSDSGARRHVITCALSISLAASGNQIKETYDIGFTLLGAEFSLGDGTAPPTSVVVSCANGIQRVATCRDMLCNQLFNLNSRVSHLRRASANSESTSLLNLSDIIQVSESARLASVRALAELYFRVACGRPDVPKYLPVPRPRPPRERSVSRYPASPAEVNNENDDNNEGDVETTTAMTITTDQAPFQSEPPSPPPTPPAPKPISNDDVSLFTPSEAGTSSTGTVYLRPKVSVFSMFCPEAMTFQVDLSKRIPEMPKRCKCGYRWMPLLPNNKDFIVLKEGFRMSSRFLAKSHSDRNEFACCLCVPSGKTNKYESADALRAHINVSHTKWQILHDRDIS</sequence>
<comment type="caution">
    <text evidence="2">The sequence shown here is derived from an EMBL/GenBank/DDBJ whole genome shotgun (WGS) entry which is preliminary data.</text>
</comment>
<feature type="compositionally biased region" description="Acidic residues" evidence="1">
    <location>
        <begin position="200"/>
        <end position="209"/>
    </location>
</feature>